<keyword evidence="3" id="KW-1185">Reference proteome</keyword>
<evidence type="ECO:0000313" key="3">
    <source>
        <dbReference type="Proteomes" id="UP000594638"/>
    </source>
</evidence>
<comment type="caution">
    <text evidence="2">The sequence shown here is derived from an EMBL/GenBank/DDBJ whole genome shotgun (WGS) entry which is preliminary data.</text>
</comment>
<dbReference type="AlphaFoldDB" id="A0A8S0RE39"/>
<feature type="compositionally biased region" description="Acidic residues" evidence="1">
    <location>
        <begin position="98"/>
        <end position="108"/>
    </location>
</feature>
<dbReference type="Proteomes" id="UP000594638">
    <property type="component" value="Unassembled WGS sequence"/>
</dbReference>
<organism evidence="2 3">
    <name type="scientific">Olea europaea subsp. europaea</name>
    <dbReference type="NCBI Taxonomy" id="158383"/>
    <lineage>
        <taxon>Eukaryota</taxon>
        <taxon>Viridiplantae</taxon>
        <taxon>Streptophyta</taxon>
        <taxon>Embryophyta</taxon>
        <taxon>Tracheophyta</taxon>
        <taxon>Spermatophyta</taxon>
        <taxon>Magnoliopsida</taxon>
        <taxon>eudicotyledons</taxon>
        <taxon>Gunneridae</taxon>
        <taxon>Pentapetalae</taxon>
        <taxon>asterids</taxon>
        <taxon>lamiids</taxon>
        <taxon>Lamiales</taxon>
        <taxon>Oleaceae</taxon>
        <taxon>Oleeae</taxon>
        <taxon>Olea</taxon>
    </lineage>
</organism>
<proteinExistence type="predicted"/>
<feature type="compositionally biased region" description="Basic and acidic residues" evidence="1">
    <location>
        <begin position="71"/>
        <end position="92"/>
    </location>
</feature>
<protein>
    <submittedName>
        <fullName evidence="2">Uncharacterized protein</fullName>
    </submittedName>
</protein>
<evidence type="ECO:0000313" key="2">
    <source>
        <dbReference type="EMBL" id="CAA2977484.1"/>
    </source>
</evidence>
<gene>
    <name evidence="2" type="ORF">OLEA9_A113426</name>
</gene>
<name>A0A8S0RE39_OLEEU</name>
<dbReference type="EMBL" id="CACTIH010003609">
    <property type="protein sequence ID" value="CAA2977484.1"/>
    <property type="molecule type" value="Genomic_DNA"/>
</dbReference>
<evidence type="ECO:0000256" key="1">
    <source>
        <dbReference type="SAM" id="MobiDB-lite"/>
    </source>
</evidence>
<sequence>MERFDGRQPDDFATHALGSWSRFDLHEYAIITRLRCGLFLEGDHFTQVLEKDHVVPALDDTARNNIAPQFHIERSDSGGDDHPSTGKLDKGESGGGGIEDEASGDDDQERSLVSNRDSSSAYDSGDDSSDESSEYDSGESNGEHTHGEHTGAFSTRQATRVLPCMHRRYLDEKLQLLEQVS</sequence>
<dbReference type="Gramene" id="OE9A113426T1">
    <property type="protein sequence ID" value="OE9A113426C1"/>
    <property type="gene ID" value="OE9A113426"/>
</dbReference>
<reference evidence="2 3" key="1">
    <citation type="submission" date="2019-12" db="EMBL/GenBank/DDBJ databases">
        <authorList>
            <person name="Alioto T."/>
            <person name="Alioto T."/>
            <person name="Gomez Garrido J."/>
        </authorList>
    </citation>
    <scope>NUCLEOTIDE SEQUENCE [LARGE SCALE GENOMIC DNA]</scope>
</reference>
<accession>A0A8S0RE39</accession>
<feature type="compositionally biased region" description="Acidic residues" evidence="1">
    <location>
        <begin position="124"/>
        <end position="137"/>
    </location>
</feature>
<feature type="region of interest" description="Disordered" evidence="1">
    <location>
        <begin position="70"/>
        <end position="158"/>
    </location>
</feature>